<dbReference type="AlphaFoldDB" id="A0A0D3KR73"/>
<dbReference type="RefSeq" id="XP_005790687.1">
    <property type="nucleotide sequence ID" value="XM_005790630.1"/>
</dbReference>
<reference evidence="3" key="1">
    <citation type="journal article" date="2013" name="Nature">
        <title>Pan genome of the phytoplankton Emiliania underpins its global distribution.</title>
        <authorList>
            <person name="Read B.A."/>
            <person name="Kegel J."/>
            <person name="Klute M.J."/>
            <person name="Kuo A."/>
            <person name="Lefebvre S.C."/>
            <person name="Maumus F."/>
            <person name="Mayer C."/>
            <person name="Miller J."/>
            <person name="Monier A."/>
            <person name="Salamov A."/>
            <person name="Young J."/>
            <person name="Aguilar M."/>
            <person name="Claverie J.M."/>
            <person name="Frickenhaus S."/>
            <person name="Gonzalez K."/>
            <person name="Herman E.K."/>
            <person name="Lin Y.C."/>
            <person name="Napier J."/>
            <person name="Ogata H."/>
            <person name="Sarno A.F."/>
            <person name="Shmutz J."/>
            <person name="Schroeder D."/>
            <person name="de Vargas C."/>
            <person name="Verret F."/>
            <person name="von Dassow P."/>
            <person name="Valentin K."/>
            <person name="Van de Peer Y."/>
            <person name="Wheeler G."/>
            <person name="Dacks J.B."/>
            <person name="Delwiche C.F."/>
            <person name="Dyhrman S.T."/>
            <person name="Glockner G."/>
            <person name="John U."/>
            <person name="Richards T."/>
            <person name="Worden A.Z."/>
            <person name="Zhang X."/>
            <person name="Grigoriev I.V."/>
            <person name="Allen A.E."/>
            <person name="Bidle K."/>
            <person name="Borodovsky M."/>
            <person name="Bowler C."/>
            <person name="Brownlee C."/>
            <person name="Cock J.M."/>
            <person name="Elias M."/>
            <person name="Gladyshev V.N."/>
            <person name="Groth M."/>
            <person name="Guda C."/>
            <person name="Hadaegh A."/>
            <person name="Iglesias-Rodriguez M.D."/>
            <person name="Jenkins J."/>
            <person name="Jones B.M."/>
            <person name="Lawson T."/>
            <person name="Leese F."/>
            <person name="Lindquist E."/>
            <person name="Lobanov A."/>
            <person name="Lomsadze A."/>
            <person name="Malik S.B."/>
            <person name="Marsh M.E."/>
            <person name="Mackinder L."/>
            <person name="Mock T."/>
            <person name="Mueller-Roeber B."/>
            <person name="Pagarete A."/>
            <person name="Parker M."/>
            <person name="Probert I."/>
            <person name="Quesneville H."/>
            <person name="Raines C."/>
            <person name="Rensing S.A."/>
            <person name="Riano-Pachon D.M."/>
            <person name="Richier S."/>
            <person name="Rokitta S."/>
            <person name="Shiraiwa Y."/>
            <person name="Soanes D.M."/>
            <person name="van der Giezen M."/>
            <person name="Wahlund T.M."/>
            <person name="Williams B."/>
            <person name="Wilson W."/>
            <person name="Wolfe G."/>
            <person name="Wurch L.L."/>
        </authorList>
    </citation>
    <scope>NUCLEOTIDE SEQUENCE</scope>
</reference>
<dbReference type="PaxDb" id="2903-EOD38258"/>
<organism evidence="2 3">
    <name type="scientific">Emiliania huxleyi (strain CCMP1516)</name>
    <dbReference type="NCBI Taxonomy" id="280463"/>
    <lineage>
        <taxon>Eukaryota</taxon>
        <taxon>Haptista</taxon>
        <taxon>Haptophyta</taxon>
        <taxon>Prymnesiophyceae</taxon>
        <taxon>Isochrysidales</taxon>
        <taxon>Noelaerhabdaceae</taxon>
        <taxon>Emiliania</taxon>
    </lineage>
</organism>
<keyword evidence="3" id="KW-1185">Reference proteome</keyword>
<name>A0A0D3KR73_EMIH1</name>
<dbReference type="HOGENOM" id="CLU_1153514_0_0_1"/>
<dbReference type="KEGG" id="ehx:EMIHUDRAFT_449064"/>
<evidence type="ECO:0000313" key="2">
    <source>
        <dbReference type="EnsemblProtists" id="EOD38258"/>
    </source>
</evidence>
<reference evidence="2" key="2">
    <citation type="submission" date="2024-10" db="UniProtKB">
        <authorList>
            <consortium name="EnsemblProtists"/>
        </authorList>
    </citation>
    <scope>IDENTIFICATION</scope>
</reference>
<keyword evidence="1" id="KW-1133">Transmembrane helix</keyword>
<evidence type="ECO:0000313" key="3">
    <source>
        <dbReference type="Proteomes" id="UP000013827"/>
    </source>
</evidence>
<accession>A0A0D3KR73</accession>
<dbReference type="Proteomes" id="UP000013827">
    <property type="component" value="Unassembled WGS sequence"/>
</dbReference>
<dbReference type="EnsemblProtists" id="EOD38258">
    <property type="protein sequence ID" value="EOD38258"/>
    <property type="gene ID" value="EMIHUDRAFT_449064"/>
</dbReference>
<sequence>MQERCAENEQWCTNEVLYRIQAEPMRNATSMALRALLLVALLADGAPDQSPGRGVRRQPTLLAVDGRALAEMGALRLSGSAAAANVGAVSETVRSWWTKGGVMDTAGGALLALKAYTLWFFFGLLALRLSLAPGAAGEGGVEEEGDAAAVDETSREDASLARALAAALCRAAAFCGGAALALLFGALQLSLPAVLIPAGRWIRLRRAAVASGAMPAGAVASGAMPSYDFLPKIKGIKSGIR</sequence>
<dbReference type="GeneID" id="17283528"/>
<keyword evidence="1" id="KW-0812">Transmembrane</keyword>
<proteinExistence type="predicted"/>
<protein>
    <submittedName>
        <fullName evidence="2">Uncharacterized protein</fullName>
    </submittedName>
</protein>
<evidence type="ECO:0000256" key="1">
    <source>
        <dbReference type="SAM" id="Phobius"/>
    </source>
</evidence>
<feature type="transmembrane region" description="Helical" evidence="1">
    <location>
        <begin position="171"/>
        <end position="196"/>
    </location>
</feature>
<keyword evidence="1" id="KW-0472">Membrane</keyword>